<evidence type="ECO:0000313" key="1">
    <source>
        <dbReference type="EMBL" id="BBP43256.1"/>
    </source>
</evidence>
<dbReference type="Gene3D" id="3.40.50.150">
    <property type="entry name" value="Vaccinia Virus protein VP39"/>
    <property type="match status" value="1"/>
</dbReference>
<evidence type="ECO:0000313" key="2">
    <source>
        <dbReference type="Proteomes" id="UP000501466"/>
    </source>
</evidence>
<reference evidence="2" key="1">
    <citation type="submission" date="2019-11" db="EMBL/GenBank/DDBJ databases">
        <title>Isolation and characterization of two novel species in the genus Thiomicrorhabdus.</title>
        <authorList>
            <person name="Mochizuki J."/>
            <person name="Kojima H."/>
            <person name="Fukui M."/>
        </authorList>
    </citation>
    <scope>NUCLEOTIDE SEQUENCE [LARGE SCALE GENOMIC DNA]</scope>
    <source>
        <strain evidence="2">AkT22</strain>
    </source>
</reference>
<accession>A0A6F8PMD9</accession>
<dbReference type="EMBL" id="AP021888">
    <property type="protein sequence ID" value="BBP43256.1"/>
    <property type="molecule type" value="Genomic_DNA"/>
</dbReference>
<dbReference type="AlphaFoldDB" id="A0A6F8PMD9"/>
<dbReference type="PANTHER" id="PTHR20974:SF0">
    <property type="entry name" value="UPF0585 PROTEIN CG18661"/>
    <property type="match status" value="1"/>
</dbReference>
<dbReference type="Proteomes" id="UP000501466">
    <property type="component" value="Chromosome"/>
</dbReference>
<organism evidence="1 2">
    <name type="scientific">Thiosulfativibrio zosterae</name>
    <dbReference type="NCBI Taxonomy" id="2675053"/>
    <lineage>
        <taxon>Bacteria</taxon>
        <taxon>Pseudomonadati</taxon>
        <taxon>Pseudomonadota</taxon>
        <taxon>Gammaproteobacteria</taxon>
        <taxon>Thiotrichales</taxon>
        <taxon>Piscirickettsiaceae</taxon>
        <taxon>Thiosulfativibrio</taxon>
    </lineage>
</organism>
<dbReference type="PANTHER" id="PTHR20974">
    <property type="entry name" value="UPF0585 PROTEIN CG18661"/>
    <property type="match status" value="1"/>
</dbReference>
<proteinExistence type="predicted"/>
<dbReference type="Pfam" id="PF06080">
    <property type="entry name" value="DUF938"/>
    <property type="match status" value="1"/>
</dbReference>
<keyword evidence="2" id="KW-1185">Reference proteome</keyword>
<dbReference type="InterPro" id="IPR029063">
    <property type="entry name" value="SAM-dependent_MTases_sf"/>
</dbReference>
<dbReference type="KEGG" id="tzo:THMIRHAT_10020"/>
<protein>
    <recommendedName>
        <fullName evidence="3">Methylase</fullName>
    </recommendedName>
</protein>
<evidence type="ECO:0008006" key="3">
    <source>
        <dbReference type="Google" id="ProtNLM"/>
    </source>
</evidence>
<gene>
    <name evidence="1" type="ORF">THMIRHAT_10020</name>
</gene>
<dbReference type="RefSeq" id="WP_173291077.1">
    <property type="nucleotide sequence ID" value="NZ_AP021888.1"/>
</dbReference>
<dbReference type="InterPro" id="IPR010342">
    <property type="entry name" value="DUF938"/>
</dbReference>
<name>A0A6F8PMD9_9GAMM</name>
<dbReference type="SUPFAM" id="SSF53335">
    <property type="entry name" value="S-adenosyl-L-methionine-dependent methyltransferases"/>
    <property type="match status" value="1"/>
</dbReference>
<sequence>MTFLQQKPFSGSAEENKQIILEALHPLLVDKQSMLEIASGTGQHAVHFGKALPHLTWQTSELAENIPGILQWLEEAQLPNVLAPLALNVSDANWPTQPYDAIFSANSFHIMSEAQVSDFFSNLPKVLKTGTLVMIYGPFNINGRFTSESNAQFDCWLKQRNPLSGIKDKDWCDGLAKLAGLQLLDDIIMPQNNRILVWKAL</sequence>